<keyword evidence="2" id="KW-1185">Reference proteome</keyword>
<evidence type="ECO:0000313" key="2">
    <source>
        <dbReference type="Proteomes" id="UP000831701"/>
    </source>
</evidence>
<accession>A0ACB8X3B5</accession>
<organism evidence="1 2">
    <name type="scientific">Scortum barcoo</name>
    <name type="common">barcoo grunter</name>
    <dbReference type="NCBI Taxonomy" id="214431"/>
    <lineage>
        <taxon>Eukaryota</taxon>
        <taxon>Metazoa</taxon>
        <taxon>Chordata</taxon>
        <taxon>Craniata</taxon>
        <taxon>Vertebrata</taxon>
        <taxon>Euteleostomi</taxon>
        <taxon>Actinopterygii</taxon>
        <taxon>Neopterygii</taxon>
        <taxon>Teleostei</taxon>
        <taxon>Neoteleostei</taxon>
        <taxon>Acanthomorphata</taxon>
        <taxon>Eupercaria</taxon>
        <taxon>Centrarchiformes</taxon>
        <taxon>Terapontoidei</taxon>
        <taxon>Terapontidae</taxon>
        <taxon>Scortum</taxon>
    </lineage>
</organism>
<gene>
    <name evidence="1" type="ORF">L3Q82_006079</name>
</gene>
<proteinExistence type="predicted"/>
<comment type="caution">
    <text evidence="1">The sequence shown here is derived from an EMBL/GenBank/DDBJ whole genome shotgun (WGS) entry which is preliminary data.</text>
</comment>
<sequence length="169" mass="18728">MHSLSNMAAVRYFPSIHDNSTENVKIWPVFDGRPKQLNSRNVGSTSHFYNRPWRAGQSSSASRRVEAAWSTLGCPAASEYRPLNVFGATAEDPSPASWVGRGRGNVRALHQAERDRAVQHDGRNSRRHPGVKVLQQSVMEGSEPQRALGEQLLADHEAKRSIAGSKCQR</sequence>
<protein>
    <submittedName>
        <fullName evidence="1">Uncharacterized protein</fullName>
    </submittedName>
</protein>
<dbReference type="Proteomes" id="UP000831701">
    <property type="component" value="Chromosome 3"/>
</dbReference>
<reference evidence="1" key="1">
    <citation type="submission" date="2022-04" db="EMBL/GenBank/DDBJ databases">
        <title>Jade perch genome.</title>
        <authorList>
            <person name="Chao B."/>
        </authorList>
    </citation>
    <scope>NUCLEOTIDE SEQUENCE</scope>
    <source>
        <strain evidence="1">CB-2022</strain>
    </source>
</reference>
<name>A0ACB8X3B5_9TELE</name>
<evidence type="ECO:0000313" key="1">
    <source>
        <dbReference type="EMBL" id="KAI3374229.1"/>
    </source>
</evidence>
<dbReference type="EMBL" id="CM041533">
    <property type="protein sequence ID" value="KAI3374229.1"/>
    <property type="molecule type" value="Genomic_DNA"/>
</dbReference>